<dbReference type="EMBL" id="PXYK01000009">
    <property type="protein sequence ID" value="PSJ60536.1"/>
    <property type="molecule type" value="Genomic_DNA"/>
</dbReference>
<gene>
    <name evidence="1" type="ORF">C7I84_11200</name>
</gene>
<accession>A0A2P7SDF2</accession>
<evidence type="ECO:0000313" key="1">
    <source>
        <dbReference type="EMBL" id="PSJ60536.1"/>
    </source>
</evidence>
<sequence>MDLQSFRNSLAQPLPPAGLAPALLALWWDAKGDWDAAHEHAQERDDAAGMRVHAYLHRKEGDPSNAAYWYRRAGATPSVLTLDEEWEELTRALLGQG</sequence>
<evidence type="ECO:0000313" key="2">
    <source>
        <dbReference type="Proteomes" id="UP000241229"/>
    </source>
</evidence>
<dbReference type="AlphaFoldDB" id="A0A2P7SDF2"/>
<evidence type="ECO:0008006" key="3">
    <source>
        <dbReference type="Google" id="ProtNLM"/>
    </source>
</evidence>
<comment type="caution">
    <text evidence="1">The sequence shown here is derived from an EMBL/GenBank/DDBJ whole genome shotgun (WGS) entry which is preliminary data.</text>
</comment>
<keyword evidence="2" id="KW-1185">Reference proteome</keyword>
<protein>
    <recommendedName>
        <fullName evidence="3">Sel1 repeat family protein</fullName>
    </recommendedName>
</protein>
<proteinExistence type="predicted"/>
<dbReference type="OrthoDB" id="370799at2"/>
<organism evidence="1 2">
    <name type="scientific">Kumtagia ephedrae</name>
    <dbReference type="NCBI Taxonomy" id="2116701"/>
    <lineage>
        <taxon>Bacteria</taxon>
        <taxon>Pseudomonadati</taxon>
        <taxon>Pseudomonadota</taxon>
        <taxon>Alphaproteobacteria</taxon>
        <taxon>Hyphomicrobiales</taxon>
        <taxon>Phyllobacteriaceae</taxon>
        <taxon>Kumtagia</taxon>
    </lineage>
</organism>
<reference evidence="1 2" key="1">
    <citation type="submission" date="2018-03" db="EMBL/GenBank/DDBJ databases">
        <title>The draft genome of Mesorhizobium sp. 6GN-30.</title>
        <authorList>
            <person name="Liu L."/>
            <person name="Li L."/>
            <person name="Wang T."/>
            <person name="Zhang X."/>
            <person name="Liang L."/>
        </authorList>
    </citation>
    <scope>NUCLEOTIDE SEQUENCE [LARGE SCALE GENOMIC DNA]</scope>
    <source>
        <strain evidence="1 2">6GN30</strain>
    </source>
</reference>
<dbReference type="Proteomes" id="UP000241229">
    <property type="component" value="Unassembled WGS sequence"/>
</dbReference>
<name>A0A2P7SDF2_9HYPH</name>
<dbReference type="RefSeq" id="WP_106772272.1">
    <property type="nucleotide sequence ID" value="NZ_PXYK01000009.1"/>
</dbReference>